<dbReference type="SUPFAM" id="SSF53597">
    <property type="entry name" value="Dihydrofolate reductase-like"/>
    <property type="match status" value="1"/>
</dbReference>
<dbReference type="InterPro" id="IPR050765">
    <property type="entry name" value="Riboflavin_Biosynth_HTPR"/>
</dbReference>
<gene>
    <name evidence="5" type="ORF">HJ588_11650</name>
</gene>
<dbReference type="InterPro" id="IPR024072">
    <property type="entry name" value="DHFR-like_dom_sf"/>
</dbReference>
<keyword evidence="6" id="KW-1185">Reference proteome</keyword>
<proteinExistence type="predicted"/>
<dbReference type="GO" id="GO:0009231">
    <property type="term" value="P:riboflavin biosynthetic process"/>
    <property type="evidence" value="ECO:0007669"/>
    <property type="project" value="InterPro"/>
</dbReference>
<evidence type="ECO:0000256" key="1">
    <source>
        <dbReference type="ARBA" id="ARBA00005104"/>
    </source>
</evidence>
<dbReference type="Proteomes" id="UP000557772">
    <property type="component" value="Unassembled WGS sequence"/>
</dbReference>
<accession>A0A849AGG0</accession>
<dbReference type="GO" id="GO:0008703">
    <property type="term" value="F:5-amino-6-(5-phosphoribosylamino)uracil reductase activity"/>
    <property type="evidence" value="ECO:0007669"/>
    <property type="project" value="InterPro"/>
</dbReference>
<dbReference type="InterPro" id="IPR002734">
    <property type="entry name" value="RibDG_C"/>
</dbReference>
<dbReference type="EMBL" id="JABENB010000001">
    <property type="protein sequence ID" value="NNG39924.1"/>
    <property type="molecule type" value="Genomic_DNA"/>
</dbReference>
<dbReference type="Pfam" id="PF01872">
    <property type="entry name" value="RibD_C"/>
    <property type="match status" value="1"/>
</dbReference>
<feature type="domain" description="Bacterial bifunctional deaminase-reductase C-terminal" evidence="4">
    <location>
        <begin position="30"/>
        <end position="202"/>
    </location>
</feature>
<sequence length="218" mass="23180">MRRLLPTGAELSDDDLIELYAGTATDPSLVRLNMAATVDGSATGDDNRAGSINTPPDNRVFQLLRAWADVIVAGSGTVLAEHYDAAVTDPRWTKLREGRPADPALAVLTSSGTVPSEVDTSTGGEVLGVRSSAARPFSEVIDQLHEKGYRRILFEGGPTIAGEALAQGVIDELCLTWTPMVVGGDGPRITRGPQMDRPLTLLSMLEEDGTLIGRWQVG</sequence>
<protein>
    <submittedName>
        <fullName evidence="5">Pyrimidine reductase family protein</fullName>
    </submittedName>
</protein>
<dbReference type="RefSeq" id="WP_171155121.1">
    <property type="nucleotide sequence ID" value="NZ_JABENB010000001.1"/>
</dbReference>
<dbReference type="PANTHER" id="PTHR38011">
    <property type="entry name" value="DIHYDROFOLATE REDUCTASE FAMILY PROTEIN (AFU_ORTHOLOGUE AFUA_8G06820)"/>
    <property type="match status" value="1"/>
</dbReference>
<dbReference type="AlphaFoldDB" id="A0A849AGG0"/>
<name>A0A849AGG0_9MICO</name>
<evidence type="ECO:0000256" key="3">
    <source>
        <dbReference type="ARBA" id="ARBA00023002"/>
    </source>
</evidence>
<organism evidence="5 6">
    <name type="scientific">Flexivirga aerilata</name>
    <dbReference type="NCBI Taxonomy" id="1656889"/>
    <lineage>
        <taxon>Bacteria</taxon>
        <taxon>Bacillati</taxon>
        <taxon>Actinomycetota</taxon>
        <taxon>Actinomycetes</taxon>
        <taxon>Micrococcales</taxon>
        <taxon>Dermacoccaceae</taxon>
        <taxon>Flexivirga</taxon>
    </lineage>
</organism>
<comment type="pathway">
    <text evidence="1">Cofactor biosynthesis; riboflavin biosynthesis.</text>
</comment>
<evidence type="ECO:0000313" key="6">
    <source>
        <dbReference type="Proteomes" id="UP000557772"/>
    </source>
</evidence>
<reference evidence="5 6" key="1">
    <citation type="submission" date="2020-05" db="EMBL/GenBank/DDBJ databases">
        <title>Flexivirga sp. ID2601S isolated from air conditioner.</title>
        <authorList>
            <person name="Kim D.H."/>
        </authorList>
    </citation>
    <scope>NUCLEOTIDE SEQUENCE [LARGE SCALE GENOMIC DNA]</scope>
    <source>
        <strain evidence="5 6">ID2601S</strain>
    </source>
</reference>
<dbReference type="Gene3D" id="3.40.430.10">
    <property type="entry name" value="Dihydrofolate Reductase, subunit A"/>
    <property type="match status" value="2"/>
</dbReference>
<evidence type="ECO:0000256" key="2">
    <source>
        <dbReference type="ARBA" id="ARBA00022857"/>
    </source>
</evidence>
<evidence type="ECO:0000313" key="5">
    <source>
        <dbReference type="EMBL" id="NNG39924.1"/>
    </source>
</evidence>
<evidence type="ECO:0000259" key="4">
    <source>
        <dbReference type="Pfam" id="PF01872"/>
    </source>
</evidence>
<keyword evidence="2" id="KW-0521">NADP</keyword>
<dbReference type="PANTHER" id="PTHR38011:SF7">
    <property type="entry name" value="2,5-DIAMINO-6-RIBOSYLAMINO-4(3H)-PYRIMIDINONE 5'-PHOSPHATE REDUCTASE"/>
    <property type="match status" value="1"/>
</dbReference>
<keyword evidence="3" id="KW-0560">Oxidoreductase</keyword>
<comment type="caution">
    <text evidence="5">The sequence shown here is derived from an EMBL/GenBank/DDBJ whole genome shotgun (WGS) entry which is preliminary data.</text>
</comment>